<organism evidence="13 14">
    <name type="scientific">Plesiomonas shigelloides</name>
    <name type="common">Aeromonas shigelloides</name>
    <dbReference type="NCBI Taxonomy" id="703"/>
    <lineage>
        <taxon>Bacteria</taxon>
        <taxon>Pseudomonadati</taxon>
        <taxon>Pseudomonadota</taxon>
        <taxon>Gammaproteobacteria</taxon>
        <taxon>Enterobacterales</taxon>
        <taxon>Enterobacteriaceae</taxon>
        <taxon>Plesiomonas</taxon>
    </lineage>
</organism>
<dbReference type="InterPro" id="IPR022412">
    <property type="entry name" value="Quinolinate_PRibosylTrfase_N"/>
</dbReference>
<dbReference type="Gene3D" id="3.20.20.70">
    <property type="entry name" value="Aldolase class I"/>
    <property type="match status" value="1"/>
</dbReference>
<comment type="caution">
    <text evidence="13">The sequence shown here is derived from an EMBL/GenBank/DDBJ whole genome shotgun (WGS) entry which is preliminary data.</text>
</comment>
<dbReference type="Pfam" id="PF01729">
    <property type="entry name" value="QRPTase_C"/>
    <property type="match status" value="1"/>
</dbReference>
<evidence type="ECO:0000256" key="1">
    <source>
        <dbReference type="ARBA" id="ARBA00003237"/>
    </source>
</evidence>
<dbReference type="EC" id="2.4.2.19" evidence="4"/>
<gene>
    <name evidence="13" type="primary">nadC</name>
    <name evidence="13" type="ORF">J2R62_07395</name>
</gene>
<dbReference type="PIRSF" id="PIRSF006250">
    <property type="entry name" value="NadC_ModD"/>
    <property type="match status" value="1"/>
</dbReference>
<dbReference type="CDD" id="cd01572">
    <property type="entry name" value="QPRTase"/>
    <property type="match status" value="1"/>
</dbReference>
<comment type="similarity">
    <text evidence="3 9">Belongs to the NadC/ModD family.</text>
</comment>
<dbReference type="RefSeq" id="WP_116545973.1">
    <property type="nucleotide sequence ID" value="NZ_JAFNAA010000006.1"/>
</dbReference>
<dbReference type="AlphaFoldDB" id="A0A8I1W6B6"/>
<dbReference type="InterPro" id="IPR002638">
    <property type="entry name" value="Quinolinate_PRibosylTrfase_C"/>
</dbReference>
<dbReference type="PANTHER" id="PTHR32179">
    <property type="entry name" value="NICOTINATE-NUCLEOTIDE PYROPHOSPHORYLASE [CARBOXYLATING]"/>
    <property type="match status" value="1"/>
</dbReference>
<dbReference type="GO" id="GO:0009435">
    <property type="term" value="P:NAD+ biosynthetic process"/>
    <property type="evidence" value="ECO:0007669"/>
    <property type="project" value="UniProtKB-UniPathway"/>
</dbReference>
<dbReference type="UniPathway" id="UPA00253">
    <property type="reaction ID" value="UER00331"/>
</dbReference>
<comment type="function">
    <text evidence="1">Involved in the catabolism of quinolinic acid (QA).</text>
</comment>
<dbReference type="InterPro" id="IPR027277">
    <property type="entry name" value="NadC/ModD"/>
</dbReference>
<protein>
    <recommendedName>
        <fullName evidence="4">nicotinate-nucleotide diphosphorylase (carboxylating)</fullName>
        <ecNumber evidence="4">2.4.2.19</ecNumber>
    </recommendedName>
    <alternativeName>
        <fullName evidence="8">Quinolinate phosphoribosyltransferase [decarboxylating]</fullName>
    </alternativeName>
</protein>
<evidence type="ECO:0000256" key="8">
    <source>
        <dbReference type="ARBA" id="ARBA00033102"/>
    </source>
</evidence>
<dbReference type="Proteomes" id="UP000664658">
    <property type="component" value="Unassembled WGS sequence"/>
</dbReference>
<evidence type="ECO:0000256" key="2">
    <source>
        <dbReference type="ARBA" id="ARBA00004893"/>
    </source>
</evidence>
<evidence type="ECO:0000259" key="12">
    <source>
        <dbReference type="Pfam" id="PF02749"/>
    </source>
</evidence>
<dbReference type="InterPro" id="IPR013785">
    <property type="entry name" value="Aldolase_TIM"/>
</dbReference>
<feature type="binding site" evidence="10">
    <location>
        <position position="123"/>
    </location>
    <ligand>
        <name>substrate</name>
    </ligand>
</feature>
<evidence type="ECO:0000256" key="7">
    <source>
        <dbReference type="ARBA" id="ARBA00022679"/>
    </source>
</evidence>
<dbReference type="InterPro" id="IPR004393">
    <property type="entry name" value="NadC"/>
</dbReference>
<evidence type="ECO:0000256" key="6">
    <source>
        <dbReference type="ARBA" id="ARBA00022676"/>
    </source>
</evidence>
<feature type="binding site" evidence="10">
    <location>
        <position position="180"/>
    </location>
    <ligand>
        <name>substrate</name>
    </ligand>
</feature>
<dbReference type="InterPro" id="IPR036068">
    <property type="entry name" value="Nicotinate_pribotase-like_C"/>
</dbReference>
<dbReference type="SUPFAM" id="SSF54675">
    <property type="entry name" value="Nicotinate/Quinolinate PRTase N-terminal domain-like"/>
    <property type="match status" value="1"/>
</dbReference>
<dbReference type="GO" id="GO:0005737">
    <property type="term" value="C:cytoplasm"/>
    <property type="evidence" value="ECO:0007669"/>
    <property type="project" value="TreeGrafter"/>
</dbReference>
<accession>A0A8I1W6B6</accession>
<feature type="domain" description="Quinolinate phosphoribosyl transferase C-terminal" evidence="11">
    <location>
        <begin position="136"/>
        <end position="304"/>
    </location>
</feature>
<keyword evidence="6 9" id="KW-0328">Glycosyltransferase</keyword>
<dbReference type="NCBIfam" id="TIGR00078">
    <property type="entry name" value="nadC"/>
    <property type="match status" value="1"/>
</dbReference>
<reference evidence="13" key="1">
    <citation type="submission" date="2021-03" db="EMBL/GenBank/DDBJ databases">
        <title>Plesiomonas shigelloides zfcc0051, isolated from zebrafish feces.</title>
        <authorList>
            <person name="Vanderhoek Z."/>
            <person name="Gaulke C."/>
        </authorList>
    </citation>
    <scope>NUCLEOTIDE SEQUENCE</scope>
    <source>
        <strain evidence="13">Zfcc0051</strain>
    </source>
</reference>
<evidence type="ECO:0000256" key="5">
    <source>
        <dbReference type="ARBA" id="ARBA00022642"/>
    </source>
</evidence>
<feature type="binding site" evidence="10">
    <location>
        <position position="224"/>
    </location>
    <ligand>
        <name>substrate</name>
    </ligand>
</feature>
<dbReference type="Gene3D" id="3.90.1170.20">
    <property type="entry name" value="Quinolinate phosphoribosyl transferase, N-terminal domain"/>
    <property type="match status" value="1"/>
</dbReference>
<evidence type="ECO:0000313" key="13">
    <source>
        <dbReference type="EMBL" id="MBO1108045.1"/>
    </source>
</evidence>
<name>A0A8I1W6B6_PLESH</name>
<feature type="binding site" evidence="10">
    <location>
        <begin position="268"/>
        <end position="270"/>
    </location>
    <ligand>
        <name>substrate</name>
    </ligand>
</feature>
<feature type="binding site" evidence="10">
    <location>
        <position position="245"/>
    </location>
    <ligand>
        <name>substrate</name>
    </ligand>
</feature>
<evidence type="ECO:0000256" key="10">
    <source>
        <dbReference type="PIRSR" id="PIRSR006250-1"/>
    </source>
</evidence>
<evidence type="ECO:0000259" key="11">
    <source>
        <dbReference type="Pfam" id="PF01729"/>
    </source>
</evidence>
<dbReference type="PANTHER" id="PTHR32179:SF3">
    <property type="entry name" value="NICOTINATE-NUCLEOTIDE PYROPHOSPHORYLASE [CARBOXYLATING]"/>
    <property type="match status" value="1"/>
</dbReference>
<dbReference type="GO" id="GO:0034213">
    <property type="term" value="P:quinolinate catabolic process"/>
    <property type="evidence" value="ECO:0007669"/>
    <property type="project" value="TreeGrafter"/>
</dbReference>
<feature type="binding site" evidence="10">
    <location>
        <begin position="289"/>
        <end position="291"/>
    </location>
    <ligand>
        <name>substrate</name>
    </ligand>
</feature>
<feature type="domain" description="Quinolinate phosphoribosyl transferase N-terminal" evidence="12">
    <location>
        <begin position="45"/>
        <end position="133"/>
    </location>
</feature>
<evidence type="ECO:0000256" key="9">
    <source>
        <dbReference type="PIRNR" id="PIRNR006250"/>
    </source>
</evidence>
<dbReference type="GO" id="GO:0004514">
    <property type="term" value="F:nicotinate-nucleotide diphosphorylase (carboxylating) activity"/>
    <property type="evidence" value="ECO:0007669"/>
    <property type="project" value="UniProtKB-EC"/>
</dbReference>
<proteinExistence type="inferred from homology"/>
<dbReference type="Pfam" id="PF02749">
    <property type="entry name" value="QRPTase_N"/>
    <property type="match status" value="1"/>
</dbReference>
<keyword evidence="5" id="KW-0662">Pyridine nucleotide biosynthesis</keyword>
<evidence type="ECO:0000256" key="4">
    <source>
        <dbReference type="ARBA" id="ARBA00011944"/>
    </source>
</evidence>
<dbReference type="SUPFAM" id="SSF51690">
    <property type="entry name" value="Nicotinate/Quinolinate PRTase C-terminal domain-like"/>
    <property type="match status" value="1"/>
</dbReference>
<keyword evidence="7 9" id="KW-0808">Transferase</keyword>
<dbReference type="InterPro" id="IPR037128">
    <property type="entry name" value="Quinolinate_PRibosylTase_N_sf"/>
</dbReference>
<evidence type="ECO:0000313" key="14">
    <source>
        <dbReference type="Proteomes" id="UP000664658"/>
    </source>
</evidence>
<dbReference type="FunFam" id="3.20.20.70:FF:000030">
    <property type="entry name" value="Nicotinate-nucleotide pyrophosphorylase, carboxylating"/>
    <property type="match status" value="1"/>
</dbReference>
<feature type="binding site" evidence="10">
    <location>
        <begin position="156"/>
        <end position="158"/>
    </location>
    <ligand>
        <name>substrate</name>
    </ligand>
</feature>
<evidence type="ECO:0000256" key="3">
    <source>
        <dbReference type="ARBA" id="ARBA00009400"/>
    </source>
</evidence>
<feature type="binding site" evidence="10">
    <location>
        <position position="190"/>
    </location>
    <ligand>
        <name>substrate</name>
    </ligand>
</feature>
<dbReference type="EMBL" id="JAFNAA010000006">
    <property type="protein sequence ID" value="MBO1108045.1"/>
    <property type="molecule type" value="Genomic_DNA"/>
</dbReference>
<sequence>MPRRIHNAEQRRLMLQEQLNKDIPSRVRAALQEDLGSDHPVADADLTAALLPATTSATARLITREAGVFCGQRWADEVCRQLSAGHPDPIQLHWKVQDGDSLQPNQLLLELTGNARLILTAERTMLNFIQTLSGTASVTRRYVEQLAGTHTRLLDTRKTLPGLRTAQKYAVQCGGGVNHRIGLYDAFLIKENHIIAAGGIKQAVDQAHALAQRTLQHDVPVEVEVESLPELDAAIQAGADIIMLDNFTLPLMRDAVALTAGRVQLEVSGNVTLESLADIAATGVDFISVGALTKHVRALDLSLRFSEQ</sequence>
<comment type="pathway">
    <text evidence="2">Cofactor biosynthesis; NAD(+) biosynthesis; nicotinate D-ribonucleotide from quinolinate: step 1/1.</text>
</comment>